<evidence type="ECO:0000259" key="4">
    <source>
        <dbReference type="PROSITE" id="PS50893"/>
    </source>
</evidence>
<keyword evidence="1" id="KW-0813">Transport</keyword>
<evidence type="ECO:0000256" key="3">
    <source>
        <dbReference type="ARBA" id="ARBA00022840"/>
    </source>
</evidence>
<dbReference type="CDD" id="cd03257">
    <property type="entry name" value="ABC_NikE_OppD_transporters"/>
    <property type="match status" value="1"/>
</dbReference>
<dbReference type="PROSITE" id="PS00211">
    <property type="entry name" value="ABC_TRANSPORTER_1"/>
    <property type="match status" value="1"/>
</dbReference>
<keyword evidence="3 5" id="KW-0067">ATP-binding</keyword>
<comment type="caution">
    <text evidence="5">The sequence shown here is derived from an EMBL/GenBank/DDBJ whole genome shotgun (WGS) entry which is preliminary data.</text>
</comment>
<dbReference type="InterPro" id="IPR003439">
    <property type="entry name" value="ABC_transporter-like_ATP-bd"/>
</dbReference>
<dbReference type="GO" id="GO:0016887">
    <property type="term" value="F:ATP hydrolysis activity"/>
    <property type="evidence" value="ECO:0007669"/>
    <property type="project" value="InterPro"/>
</dbReference>
<keyword evidence="6" id="KW-1185">Reference proteome</keyword>
<dbReference type="AlphaFoldDB" id="A0A6L5X0Y8"/>
<feature type="domain" description="ABC transporter" evidence="4">
    <location>
        <begin position="6"/>
        <end position="245"/>
    </location>
</feature>
<dbReference type="GO" id="GO:0055085">
    <property type="term" value="P:transmembrane transport"/>
    <property type="evidence" value="ECO:0007669"/>
    <property type="project" value="UniProtKB-ARBA"/>
</dbReference>
<evidence type="ECO:0000256" key="2">
    <source>
        <dbReference type="ARBA" id="ARBA00022741"/>
    </source>
</evidence>
<dbReference type="GO" id="GO:0005524">
    <property type="term" value="F:ATP binding"/>
    <property type="evidence" value="ECO:0007669"/>
    <property type="project" value="UniProtKB-KW"/>
</dbReference>
<dbReference type="Pfam" id="PF00005">
    <property type="entry name" value="ABC_tran"/>
    <property type="match status" value="1"/>
</dbReference>
<dbReference type="PANTHER" id="PTHR43776">
    <property type="entry name" value="TRANSPORT ATP-BINDING PROTEIN"/>
    <property type="match status" value="1"/>
</dbReference>
<dbReference type="InterPro" id="IPR003593">
    <property type="entry name" value="AAA+_ATPase"/>
</dbReference>
<dbReference type="InterPro" id="IPR050319">
    <property type="entry name" value="ABC_transp_ATP-bind"/>
</dbReference>
<evidence type="ECO:0000313" key="5">
    <source>
        <dbReference type="EMBL" id="MSS13930.1"/>
    </source>
</evidence>
<dbReference type="RefSeq" id="WP_154522706.1">
    <property type="nucleotide sequence ID" value="NZ_VULZ01000002.1"/>
</dbReference>
<keyword evidence="2" id="KW-0547">Nucleotide-binding</keyword>
<gene>
    <name evidence="5" type="ORF">FYJ35_02550</name>
</gene>
<dbReference type="SMART" id="SM00382">
    <property type="entry name" value="AAA"/>
    <property type="match status" value="1"/>
</dbReference>
<reference evidence="5 6" key="1">
    <citation type="submission" date="2019-08" db="EMBL/GenBank/DDBJ databases">
        <title>In-depth cultivation of the pig gut microbiome towards novel bacterial diversity and tailored functional studies.</title>
        <authorList>
            <person name="Wylensek D."/>
            <person name="Hitch T.C.A."/>
            <person name="Clavel T."/>
        </authorList>
    </citation>
    <scope>NUCLEOTIDE SEQUENCE [LARGE SCALE GENOMIC DNA]</scope>
    <source>
        <strain evidence="5 6">Oil+RF-744-WCA-WT-11</strain>
    </source>
</reference>
<sequence length="249" mass="28271">MTDSVLEVRHVSSYYKKARRFSGTHSGFGERDMQVLRDVTFSIQKGETLGLVGESGSGKTTLCRAVLGLGMDYEGEIIHHTDHPQMVFQDPYSSLNPVRTVGWTLREALRAGERRGKRADRTLVPEILEQVGLSEEYIDRYPYELSGGQRQRVCIAAAMIQQPQLVLLDEPVSALDVTVQAQILRLLVRLKEEFRLSYLFISHDLNVIYQICDRVLVMKQGEIVESGDVRQVFEEPQHDYTKMLLAAVD</sequence>
<dbReference type="EMBL" id="VULZ01000002">
    <property type="protein sequence ID" value="MSS13930.1"/>
    <property type="molecule type" value="Genomic_DNA"/>
</dbReference>
<dbReference type="Gene3D" id="3.40.50.300">
    <property type="entry name" value="P-loop containing nucleotide triphosphate hydrolases"/>
    <property type="match status" value="1"/>
</dbReference>
<evidence type="ECO:0000256" key="1">
    <source>
        <dbReference type="ARBA" id="ARBA00022448"/>
    </source>
</evidence>
<dbReference type="SUPFAM" id="SSF52540">
    <property type="entry name" value="P-loop containing nucleoside triphosphate hydrolases"/>
    <property type="match status" value="1"/>
</dbReference>
<evidence type="ECO:0000313" key="6">
    <source>
        <dbReference type="Proteomes" id="UP000481852"/>
    </source>
</evidence>
<proteinExistence type="predicted"/>
<dbReference type="PROSITE" id="PS50893">
    <property type="entry name" value="ABC_TRANSPORTER_2"/>
    <property type="match status" value="1"/>
</dbReference>
<protein>
    <submittedName>
        <fullName evidence="5">ABC transporter ATP-binding protein</fullName>
    </submittedName>
</protein>
<dbReference type="InterPro" id="IPR027417">
    <property type="entry name" value="P-loop_NTPase"/>
</dbReference>
<organism evidence="5 6">
    <name type="scientific">Porcincola intestinalis</name>
    <dbReference type="NCBI Taxonomy" id="2606632"/>
    <lineage>
        <taxon>Bacteria</taxon>
        <taxon>Bacillati</taxon>
        <taxon>Bacillota</taxon>
        <taxon>Clostridia</taxon>
        <taxon>Lachnospirales</taxon>
        <taxon>Lachnospiraceae</taxon>
        <taxon>Porcincola</taxon>
    </lineage>
</organism>
<dbReference type="Proteomes" id="UP000481852">
    <property type="component" value="Unassembled WGS sequence"/>
</dbReference>
<dbReference type="InterPro" id="IPR017871">
    <property type="entry name" value="ABC_transporter-like_CS"/>
</dbReference>
<dbReference type="PANTHER" id="PTHR43776:SF8">
    <property type="entry name" value="ABC TRANSPORTER, ATP-BINDING PROTEIN"/>
    <property type="match status" value="1"/>
</dbReference>
<name>A0A6L5X0Y8_9FIRM</name>
<accession>A0A6L5X0Y8</accession>